<gene>
    <name evidence="1" type="ORF">HD556DRAFT_1305724</name>
</gene>
<dbReference type="EMBL" id="JABBWE010000012">
    <property type="protein sequence ID" value="KAG1798863.1"/>
    <property type="molecule type" value="Genomic_DNA"/>
</dbReference>
<reference evidence="1" key="1">
    <citation type="journal article" date="2020" name="New Phytol.">
        <title>Comparative genomics reveals dynamic genome evolution in host specialist ectomycorrhizal fungi.</title>
        <authorList>
            <person name="Lofgren L.A."/>
            <person name="Nguyen N.H."/>
            <person name="Vilgalys R."/>
            <person name="Ruytinx J."/>
            <person name="Liao H.L."/>
            <person name="Branco S."/>
            <person name="Kuo A."/>
            <person name="LaButti K."/>
            <person name="Lipzen A."/>
            <person name="Andreopoulos W."/>
            <person name="Pangilinan J."/>
            <person name="Riley R."/>
            <person name="Hundley H."/>
            <person name="Na H."/>
            <person name="Barry K."/>
            <person name="Grigoriev I.V."/>
            <person name="Stajich J.E."/>
            <person name="Kennedy P.G."/>
        </authorList>
    </citation>
    <scope>NUCLEOTIDE SEQUENCE</scope>
    <source>
        <strain evidence="1">S12</strain>
    </source>
</reference>
<dbReference type="GeneID" id="64593587"/>
<dbReference type="RefSeq" id="XP_041163404.1">
    <property type="nucleotide sequence ID" value="XM_041299823.1"/>
</dbReference>
<comment type="caution">
    <text evidence="1">The sequence shown here is derived from an EMBL/GenBank/DDBJ whole genome shotgun (WGS) entry which is preliminary data.</text>
</comment>
<evidence type="ECO:0000313" key="1">
    <source>
        <dbReference type="EMBL" id="KAG1798863.1"/>
    </source>
</evidence>
<accession>A0A9P7J1H9</accession>
<protein>
    <submittedName>
        <fullName evidence="1">Uncharacterized protein</fullName>
    </submittedName>
</protein>
<keyword evidence="2" id="KW-1185">Reference proteome</keyword>
<sequence>MSKGKNVRSNVFGFSGYIGLGQECVRKLGNGGDSKCWITNSAKNHKYQMTFSYSEVDSVSDMKANNCAPSANRYDRTGHRKNKCMGKYWVQCSLNIGFIRLVLDLADKHWIEQPNLIPQPLQQRLEENICKQSQPQRQKPAAIEKN</sequence>
<dbReference type="AlphaFoldDB" id="A0A9P7J1H9"/>
<proteinExistence type="predicted"/>
<name>A0A9P7J1H9_9AGAM</name>
<evidence type="ECO:0000313" key="2">
    <source>
        <dbReference type="Proteomes" id="UP000719766"/>
    </source>
</evidence>
<dbReference type="Proteomes" id="UP000719766">
    <property type="component" value="Unassembled WGS sequence"/>
</dbReference>
<organism evidence="1 2">
    <name type="scientific">Suillus plorans</name>
    <dbReference type="NCBI Taxonomy" id="116603"/>
    <lineage>
        <taxon>Eukaryota</taxon>
        <taxon>Fungi</taxon>
        <taxon>Dikarya</taxon>
        <taxon>Basidiomycota</taxon>
        <taxon>Agaricomycotina</taxon>
        <taxon>Agaricomycetes</taxon>
        <taxon>Agaricomycetidae</taxon>
        <taxon>Boletales</taxon>
        <taxon>Suillineae</taxon>
        <taxon>Suillaceae</taxon>
        <taxon>Suillus</taxon>
    </lineage>
</organism>